<dbReference type="PROSITE" id="PS50158">
    <property type="entry name" value="ZF_CCHC"/>
    <property type="match status" value="1"/>
</dbReference>
<evidence type="ECO:0000313" key="4">
    <source>
        <dbReference type="EMBL" id="KAG5536676.1"/>
    </source>
</evidence>
<sequence>MKEREELENPDKLKRQNTSLRCDKCGQWGHNIRSCENEVNPEIRRRPSGGLVFSRPTGKPSGRPRQEGSQASSSRRRGLVVAPTEGGQALTNRGRGGGGRGDG</sequence>
<dbReference type="GO" id="GO:0003676">
    <property type="term" value="F:nucleic acid binding"/>
    <property type="evidence" value="ECO:0007669"/>
    <property type="project" value="InterPro"/>
</dbReference>
<gene>
    <name evidence="4" type="ORF">RHGRI_024188</name>
</gene>
<feature type="domain" description="CCHC-type" evidence="3">
    <location>
        <begin position="21"/>
        <end position="37"/>
    </location>
</feature>
<dbReference type="GO" id="GO:0008270">
    <property type="term" value="F:zinc ion binding"/>
    <property type="evidence" value="ECO:0007669"/>
    <property type="project" value="UniProtKB-KW"/>
</dbReference>
<evidence type="ECO:0000256" key="2">
    <source>
        <dbReference type="SAM" id="MobiDB-lite"/>
    </source>
</evidence>
<keyword evidence="1" id="KW-0479">Metal-binding</keyword>
<keyword evidence="5" id="KW-1185">Reference proteome</keyword>
<dbReference type="AlphaFoldDB" id="A0AAV6J6A9"/>
<accession>A0AAV6J6A9</accession>
<feature type="compositionally biased region" description="Gly residues" evidence="2">
    <location>
        <begin position="94"/>
        <end position="103"/>
    </location>
</feature>
<comment type="caution">
    <text evidence="4">The sequence shown here is derived from an EMBL/GenBank/DDBJ whole genome shotgun (WGS) entry which is preliminary data.</text>
</comment>
<evidence type="ECO:0000256" key="1">
    <source>
        <dbReference type="PROSITE-ProRule" id="PRU00047"/>
    </source>
</evidence>
<evidence type="ECO:0000313" key="5">
    <source>
        <dbReference type="Proteomes" id="UP000823749"/>
    </source>
</evidence>
<dbReference type="InterPro" id="IPR036875">
    <property type="entry name" value="Znf_CCHC_sf"/>
</dbReference>
<dbReference type="Proteomes" id="UP000823749">
    <property type="component" value="Chromosome 8"/>
</dbReference>
<feature type="region of interest" description="Disordered" evidence="2">
    <location>
        <begin position="41"/>
        <end position="103"/>
    </location>
</feature>
<proteinExistence type="predicted"/>
<keyword evidence="1" id="KW-0863">Zinc-finger</keyword>
<dbReference type="SUPFAM" id="SSF57756">
    <property type="entry name" value="Retrovirus zinc finger-like domains"/>
    <property type="match status" value="1"/>
</dbReference>
<reference evidence="4" key="1">
    <citation type="submission" date="2020-08" db="EMBL/GenBank/DDBJ databases">
        <title>Plant Genome Project.</title>
        <authorList>
            <person name="Zhang R.-G."/>
        </authorList>
    </citation>
    <scope>NUCLEOTIDE SEQUENCE</scope>
    <source>
        <strain evidence="4">WSP0</strain>
        <tissue evidence="4">Leaf</tissue>
    </source>
</reference>
<evidence type="ECO:0000259" key="3">
    <source>
        <dbReference type="PROSITE" id="PS50158"/>
    </source>
</evidence>
<organism evidence="4 5">
    <name type="scientific">Rhododendron griersonianum</name>
    <dbReference type="NCBI Taxonomy" id="479676"/>
    <lineage>
        <taxon>Eukaryota</taxon>
        <taxon>Viridiplantae</taxon>
        <taxon>Streptophyta</taxon>
        <taxon>Embryophyta</taxon>
        <taxon>Tracheophyta</taxon>
        <taxon>Spermatophyta</taxon>
        <taxon>Magnoliopsida</taxon>
        <taxon>eudicotyledons</taxon>
        <taxon>Gunneridae</taxon>
        <taxon>Pentapetalae</taxon>
        <taxon>asterids</taxon>
        <taxon>Ericales</taxon>
        <taxon>Ericaceae</taxon>
        <taxon>Ericoideae</taxon>
        <taxon>Rhodoreae</taxon>
        <taxon>Rhododendron</taxon>
    </lineage>
</organism>
<keyword evidence="1" id="KW-0862">Zinc</keyword>
<dbReference type="InterPro" id="IPR001878">
    <property type="entry name" value="Znf_CCHC"/>
</dbReference>
<name>A0AAV6J6A9_9ERIC</name>
<protein>
    <recommendedName>
        <fullName evidence="3">CCHC-type domain-containing protein</fullName>
    </recommendedName>
</protein>
<dbReference type="EMBL" id="JACTNZ010000008">
    <property type="protein sequence ID" value="KAG5536676.1"/>
    <property type="molecule type" value="Genomic_DNA"/>
</dbReference>